<protein>
    <submittedName>
        <fullName evidence="1">Uncharacterized protein</fullName>
    </submittedName>
</protein>
<keyword evidence="2" id="KW-1185">Reference proteome</keyword>
<name>A0A857MQI7_9BACT</name>
<organism evidence="1 2">
    <name type="scientific">Candidatus Mycosynbacter amalyticus</name>
    <dbReference type="NCBI Taxonomy" id="2665156"/>
    <lineage>
        <taxon>Bacteria</taxon>
        <taxon>Candidatus Saccharimonadota</taxon>
        <taxon>Candidatus Saccharimonadota incertae sedis</taxon>
        <taxon>Candidatus Mycosynbacter</taxon>
    </lineage>
</organism>
<dbReference type="KEGG" id="mama:GII36_03430"/>
<reference evidence="1" key="1">
    <citation type="journal article" date="2021" name="Nat. Microbiol.">
        <title>Cocultivation of an ultrasmall environmental parasitic bacterium with lytic ability against bacteria associated with wastewater foams.</title>
        <authorList>
            <person name="Batinovic S."/>
            <person name="Rose J.J.A."/>
            <person name="Ratcliffe J."/>
            <person name="Seviour R.J."/>
            <person name="Petrovski S."/>
        </authorList>
    </citation>
    <scope>NUCLEOTIDE SEQUENCE</scope>
    <source>
        <strain evidence="1">JR1</strain>
    </source>
</reference>
<proteinExistence type="predicted"/>
<evidence type="ECO:0000313" key="2">
    <source>
        <dbReference type="Proteomes" id="UP001059824"/>
    </source>
</evidence>
<dbReference type="EMBL" id="CP045921">
    <property type="protein sequence ID" value="QHN42890.1"/>
    <property type="molecule type" value="Genomic_DNA"/>
</dbReference>
<dbReference type="Proteomes" id="UP001059824">
    <property type="component" value="Chromosome"/>
</dbReference>
<gene>
    <name evidence="1" type="ORF">GII36_03430</name>
</gene>
<dbReference type="RefSeq" id="WP_260762484.1">
    <property type="nucleotide sequence ID" value="NZ_CP045921.1"/>
</dbReference>
<sequence length="141" mass="16328">MAISQEKYDAIKSSPYSPHASWTVWQAIEEYEKPKARMGDLSVFEDSPELLQTLHTDIVFVALNSADRDIQPKPFSAFHDTSPYAMDYKMRYAFKDTVLWGSYLTDFFHGLRETDSSKVKVFLAAHPDFLHHSIARFNEEM</sequence>
<accession>A0A857MQI7</accession>
<dbReference type="AlphaFoldDB" id="A0A857MQI7"/>
<evidence type="ECO:0000313" key="1">
    <source>
        <dbReference type="EMBL" id="QHN42890.1"/>
    </source>
</evidence>